<sequence length="521" mass="58026">MCRRKAIKRVNAPPPGLRSIFIVALENGLRLPIHPYMRDVLSMVGNCPAQLAPNMCISITGLSSAYLLIGVTPTAEFFLTSFSQRTEKDDFLYFVVKPEMKFFYEAFLSKVDPETWRPYFFFVSGEVLPTGVSSGFTSHPKSKAGLSPGSNVDLGALEALMATFNVHDHAPPPLPAAPATSSDQQSLSQTRGGEQFFRGRRVMGPLLRRYFPFPGFPPFLTPLSPLFSLGLRILGPITPSERHMWWAPVMLLGSLVASGKGPPKVRGETYLRLPFLLPGKAKVLCPQLTQRLLPLLSWPVSPSPSPPVLALKAARLSPSPSRELPSSNKRVGSFPANPRPAQYQRMSDKAPLLQSPTFPTQESLASKRSRADPSHEEWISSFFTLGDKALKKEKAHGEGILQRHLRNLSGEHNTLQERYATSVCRTKAVRAELEGMQAERDAAQLERDALRKERESLRADRDEMFGPQLRRMTRTTLPAYLALERTIQVVQAKLEEADLEVPADFWDSVRDDISPLDPFDL</sequence>
<feature type="compositionally biased region" description="Polar residues" evidence="2">
    <location>
        <begin position="354"/>
        <end position="366"/>
    </location>
</feature>
<feature type="region of interest" description="Disordered" evidence="2">
    <location>
        <begin position="172"/>
        <end position="194"/>
    </location>
</feature>
<proteinExistence type="predicted"/>
<evidence type="ECO:0000313" key="4">
    <source>
        <dbReference type="Proteomes" id="UP001454036"/>
    </source>
</evidence>
<protein>
    <submittedName>
        <fullName evidence="3">Uncharacterized protein</fullName>
    </submittedName>
</protein>
<comment type="caution">
    <text evidence="3">The sequence shown here is derived from an EMBL/GenBank/DDBJ whole genome shotgun (WGS) entry which is preliminary data.</text>
</comment>
<dbReference type="Proteomes" id="UP001454036">
    <property type="component" value="Unassembled WGS sequence"/>
</dbReference>
<feature type="region of interest" description="Disordered" evidence="2">
    <location>
        <begin position="314"/>
        <end position="372"/>
    </location>
</feature>
<gene>
    <name evidence="3" type="ORF">LIER_14318</name>
</gene>
<feature type="compositionally biased region" description="Low complexity" evidence="2">
    <location>
        <begin position="314"/>
        <end position="327"/>
    </location>
</feature>
<evidence type="ECO:0000313" key="3">
    <source>
        <dbReference type="EMBL" id="GAA0156951.1"/>
    </source>
</evidence>
<name>A0AAV3Q202_LITER</name>
<accession>A0AAV3Q202</accession>
<feature type="coiled-coil region" evidence="1">
    <location>
        <begin position="426"/>
        <end position="500"/>
    </location>
</feature>
<dbReference type="EMBL" id="BAABME010002987">
    <property type="protein sequence ID" value="GAA0156951.1"/>
    <property type="molecule type" value="Genomic_DNA"/>
</dbReference>
<keyword evidence="4" id="KW-1185">Reference proteome</keyword>
<keyword evidence="1" id="KW-0175">Coiled coil</keyword>
<feature type="compositionally biased region" description="Polar residues" evidence="2">
    <location>
        <begin position="180"/>
        <end position="192"/>
    </location>
</feature>
<organism evidence="3 4">
    <name type="scientific">Lithospermum erythrorhizon</name>
    <name type="common">Purple gromwell</name>
    <name type="synonym">Lithospermum officinale var. erythrorhizon</name>
    <dbReference type="NCBI Taxonomy" id="34254"/>
    <lineage>
        <taxon>Eukaryota</taxon>
        <taxon>Viridiplantae</taxon>
        <taxon>Streptophyta</taxon>
        <taxon>Embryophyta</taxon>
        <taxon>Tracheophyta</taxon>
        <taxon>Spermatophyta</taxon>
        <taxon>Magnoliopsida</taxon>
        <taxon>eudicotyledons</taxon>
        <taxon>Gunneridae</taxon>
        <taxon>Pentapetalae</taxon>
        <taxon>asterids</taxon>
        <taxon>lamiids</taxon>
        <taxon>Boraginales</taxon>
        <taxon>Boraginaceae</taxon>
        <taxon>Boraginoideae</taxon>
        <taxon>Lithospermeae</taxon>
        <taxon>Lithospermum</taxon>
    </lineage>
</organism>
<reference evidence="3 4" key="1">
    <citation type="submission" date="2024-01" db="EMBL/GenBank/DDBJ databases">
        <title>The complete chloroplast genome sequence of Lithospermum erythrorhizon: insights into the phylogenetic relationship among Boraginaceae species and the maternal lineages of purple gromwells.</title>
        <authorList>
            <person name="Okada T."/>
            <person name="Watanabe K."/>
        </authorList>
    </citation>
    <scope>NUCLEOTIDE SEQUENCE [LARGE SCALE GENOMIC DNA]</scope>
</reference>
<dbReference type="AlphaFoldDB" id="A0AAV3Q202"/>
<evidence type="ECO:0000256" key="1">
    <source>
        <dbReference type="SAM" id="Coils"/>
    </source>
</evidence>
<evidence type="ECO:0000256" key="2">
    <source>
        <dbReference type="SAM" id="MobiDB-lite"/>
    </source>
</evidence>